<dbReference type="SUPFAM" id="SSF53756">
    <property type="entry name" value="UDP-Glycosyltransferase/glycogen phosphorylase"/>
    <property type="match status" value="1"/>
</dbReference>
<gene>
    <name evidence="2" type="ORF">J4D97_11135</name>
</gene>
<reference evidence="2 3" key="1">
    <citation type="submission" date="2021-03" db="EMBL/GenBank/DDBJ databases">
        <authorList>
            <person name="Kim M.K."/>
        </authorList>
    </citation>
    <scope>NUCLEOTIDE SEQUENCE [LARGE SCALE GENOMIC DNA]</scope>
    <source>
        <strain evidence="2 3">BT507</strain>
    </source>
</reference>
<evidence type="ECO:0000259" key="1">
    <source>
        <dbReference type="Pfam" id="PF00534"/>
    </source>
</evidence>
<organism evidence="2 3">
    <name type="scientific">Hymenobacter defluvii</name>
    <dbReference type="NCBI Taxonomy" id="2054411"/>
    <lineage>
        <taxon>Bacteria</taxon>
        <taxon>Pseudomonadati</taxon>
        <taxon>Bacteroidota</taxon>
        <taxon>Cytophagia</taxon>
        <taxon>Cytophagales</taxon>
        <taxon>Hymenobacteraceae</taxon>
        <taxon>Hymenobacter</taxon>
    </lineage>
</organism>
<dbReference type="EMBL" id="JAGETX010000005">
    <property type="protein sequence ID" value="MBO3271204.1"/>
    <property type="molecule type" value="Genomic_DNA"/>
</dbReference>
<dbReference type="InterPro" id="IPR001296">
    <property type="entry name" value="Glyco_trans_1"/>
</dbReference>
<sequence>MPSKLTTVLAVGGVAVITSNPGSGMHALVQEHQMGILIEAENQQALNDGIAAAMSQDTTQFSQNARRYAEQHLSLEGVMRGYEQLLLTC</sequence>
<comment type="caution">
    <text evidence="2">The sequence shown here is derived from an EMBL/GenBank/DDBJ whole genome shotgun (WGS) entry which is preliminary data.</text>
</comment>
<proteinExistence type="predicted"/>
<keyword evidence="3" id="KW-1185">Reference proteome</keyword>
<evidence type="ECO:0000313" key="3">
    <source>
        <dbReference type="Proteomes" id="UP000670527"/>
    </source>
</evidence>
<evidence type="ECO:0000313" key="2">
    <source>
        <dbReference type="EMBL" id="MBO3271204.1"/>
    </source>
</evidence>
<protein>
    <recommendedName>
        <fullName evidence="1">Glycosyl transferase family 1 domain-containing protein</fullName>
    </recommendedName>
</protein>
<dbReference type="Proteomes" id="UP000670527">
    <property type="component" value="Unassembled WGS sequence"/>
</dbReference>
<accession>A0ABS3TC50</accession>
<dbReference type="Gene3D" id="3.40.50.2000">
    <property type="entry name" value="Glycogen Phosphorylase B"/>
    <property type="match status" value="2"/>
</dbReference>
<feature type="domain" description="Glycosyl transferase family 1" evidence="1">
    <location>
        <begin position="13"/>
        <end position="69"/>
    </location>
</feature>
<dbReference type="Pfam" id="PF00534">
    <property type="entry name" value="Glycos_transf_1"/>
    <property type="match status" value="1"/>
</dbReference>
<dbReference type="RefSeq" id="WP_185282101.1">
    <property type="nucleotide sequence ID" value="NZ_JAGETX010000005.1"/>
</dbReference>
<name>A0ABS3TC50_9BACT</name>